<keyword evidence="6" id="KW-1185">Reference proteome</keyword>
<name>A0AAE1E5E3_9GAST</name>
<evidence type="ECO:0000313" key="5">
    <source>
        <dbReference type="EMBL" id="KAK3794866.1"/>
    </source>
</evidence>
<dbReference type="GO" id="GO:0008234">
    <property type="term" value="F:cysteine-type peptidase activity"/>
    <property type="evidence" value="ECO:0007669"/>
    <property type="project" value="InterPro"/>
</dbReference>
<dbReference type="CDD" id="cd02248">
    <property type="entry name" value="Peptidase_C1A"/>
    <property type="match status" value="1"/>
</dbReference>
<evidence type="ECO:0000313" key="6">
    <source>
        <dbReference type="Proteomes" id="UP001283361"/>
    </source>
</evidence>
<dbReference type="SMART" id="SM00645">
    <property type="entry name" value="Pept_C1"/>
    <property type="match status" value="1"/>
</dbReference>
<dbReference type="Pfam" id="PF08246">
    <property type="entry name" value="Inhibitor_I29"/>
    <property type="match status" value="1"/>
</dbReference>
<evidence type="ECO:0000259" key="4">
    <source>
        <dbReference type="SMART" id="SM00848"/>
    </source>
</evidence>
<feature type="domain" description="Peptidase C1A papain C-terminal" evidence="3">
    <location>
        <begin position="144"/>
        <end position="355"/>
    </location>
</feature>
<feature type="chain" id="PRO_5042279449" description="Cathepsin O" evidence="2">
    <location>
        <begin position="29"/>
        <end position="360"/>
    </location>
</feature>
<dbReference type="PROSITE" id="PS00639">
    <property type="entry name" value="THIOL_PROTEASE_HIS"/>
    <property type="match status" value="1"/>
</dbReference>
<sequence>MYLKVEISRHLVILLFVLINTLASPGDGLDLDLNLKLEDGILFSQFYDFATKHGRQYLYNSTELLSRFKVFKDSAKRAELMNHPYGKDKKSGPVFGINKFADLTPSEFKAKYLSGLKKMRPVLKFRNSMFTVGDFRPPVKMKSLPPSVDWRKKSVLSPVIDQKGCGACWAFSMVHTMEAMLVISNQTKSVDALSAQEVIDCAEENNGCDGGDICDAAIWAQTHGIVPEKKYPLERRTGTCKKISEPTKRVKVADFRCEHLVGNENEILQTLAFHGPVMVVVDATTWHNYIGGIIRFHCSDDINHAVQIVGYNLEGEVPYYIVRNSWGSNFGDNGYLYLRIGNNLCGVANQVVKLTVSTQV</sequence>
<dbReference type="AlphaFoldDB" id="A0AAE1E5E3"/>
<feature type="signal peptide" evidence="2">
    <location>
        <begin position="1"/>
        <end position="28"/>
    </location>
</feature>
<dbReference type="EMBL" id="JAWDGP010001087">
    <property type="protein sequence ID" value="KAK3794866.1"/>
    <property type="molecule type" value="Genomic_DNA"/>
</dbReference>
<dbReference type="InterPro" id="IPR013128">
    <property type="entry name" value="Peptidase_C1A"/>
</dbReference>
<proteinExistence type="inferred from homology"/>
<dbReference type="SMART" id="SM00848">
    <property type="entry name" value="Inhibitor_I29"/>
    <property type="match status" value="1"/>
</dbReference>
<protein>
    <recommendedName>
        <fullName evidence="7">Cathepsin O</fullName>
    </recommendedName>
</protein>
<dbReference type="Proteomes" id="UP001283361">
    <property type="component" value="Unassembled WGS sequence"/>
</dbReference>
<dbReference type="InterPro" id="IPR025660">
    <property type="entry name" value="Pept_his_AS"/>
</dbReference>
<comment type="similarity">
    <text evidence="1">Belongs to the peptidase C1 family.</text>
</comment>
<dbReference type="PANTHER" id="PTHR12411">
    <property type="entry name" value="CYSTEINE PROTEASE FAMILY C1-RELATED"/>
    <property type="match status" value="1"/>
</dbReference>
<dbReference type="Pfam" id="PF00112">
    <property type="entry name" value="Peptidase_C1"/>
    <property type="match status" value="1"/>
</dbReference>
<dbReference type="InterPro" id="IPR000668">
    <property type="entry name" value="Peptidase_C1A_C"/>
</dbReference>
<gene>
    <name evidence="5" type="ORF">RRG08_001017</name>
</gene>
<keyword evidence="2" id="KW-0732">Signal</keyword>
<dbReference type="InterPro" id="IPR038765">
    <property type="entry name" value="Papain-like_cys_pep_sf"/>
</dbReference>
<dbReference type="InterPro" id="IPR013201">
    <property type="entry name" value="Prot_inhib_I29"/>
</dbReference>
<dbReference type="Gene3D" id="3.90.70.10">
    <property type="entry name" value="Cysteine proteinases"/>
    <property type="match status" value="1"/>
</dbReference>
<organism evidence="5 6">
    <name type="scientific">Elysia crispata</name>
    <name type="common">lettuce slug</name>
    <dbReference type="NCBI Taxonomy" id="231223"/>
    <lineage>
        <taxon>Eukaryota</taxon>
        <taxon>Metazoa</taxon>
        <taxon>Spiralia</taxon>
        <taxon>Lophotrochozoa</taxon>
        <taxon>Mollusca</taxon>
        <taxon>Gastropoda</taxon>
        <taxon>Heterobranchia</taxon>
        <taxon>Euthyneura</taxon>
        <taxon>Panpulmonata</taxon>
        <taxon>Sacoglossa</taxon>
        <taxon>Placobranchoidea</taxon>
        <taxon>Plakobranchidae</taxon>
        <taxon>Elysia</taxon>
    </lineage>
</organism>
<dbReference type="GO" id="GO:0006508">
    <property type="term" value="P:proteolysis"/>
    <property type="evidence" value="ECO:0007669"/>
    <property type="project" value="InterPro"/>
</dbReference>
<dbReference type="PRINTS" id="PR00705">
    <property type="entry name" value="PAPAIN"/>
</dbReference>
<accession>A0AAE1E5E3</accession>
<dbReference type="SUPFAM" id="SSF54001">
    <property type="entry name" value="Cysteine proteinases"/>
    <property type="match status" value="1"/>
</dbReference>
<feature type="domain" description="Cathepsin propeptide inhibitor" evidence="4">
    <location>
        <begin position="46"/>
        <end position="108"/>
    </location>
</feature>
<evidence type="ECO:0000259" key="3">
    <source>
        <dbReference type="SMART" id="SM00645"/>
    </source>
</evidence>
<dbReference type="InterPro" id="IPR039417">
    <property type="entry name" value="Peptidase_C1A_papain-like"/>
</dbReference>
<evidence type="ECO:0008006" key="7">
    <source>
        <dbReference type="Google" id="ProtNLM"/>
    </source>
</evidence>
<reference evidence="5" key="1">
    <citation type="journal article" date="2023" name="G3 (Bethesda)">
        <title>A reference genome for the long-term kleptoplast-retaining sea slug Elysia crispata morphotype clarki.</title>
        <authorList>
            <person name="Eastman K.E."/>
            <person name="Pendleton A.L."/>
            <person name="Shaikh M.A."/>
            <person name="Suttiyut T."/>
            <person name="Ogas R."/>
            <person name="Tomko P."/>
            <person name="Gavelis G."/>
            <person name="Widhalm J.R."/>
            <person name="Wisecaver J.H."/>
        </authorList>
    </citation>
    <scope>NUCLEOTIDE SEQUENCE</scope>
    <source>
        <strain evidence="5">ECLA1</strain>
    </source>
</reference>
<evidence type="ECO:0000256" key="2">
    <source>
        <dbReference type="SAM" id="SignalP"/>
    </source>
</evidence>
<comment type="caution">
    <text evidence="5">The sequence shown here is derived from an EMBL/GenBank/DDBJ whole genome shotgun (WGS) entry which is preliminary data.</text>
</comment>
<evidence type="ECO:0000256" key="1">
    <source>
        <dbReference type="ARBA" id="ARBA00008455"/>
    </source>
</evidence>